<protein>
    <recommendedName>
        <fullName evidence="4">2-iminobutanoate/2-iminopropanoate deaminase</fullName>
    </recommendedName>
</protein>
<dbReference type="InterPro" id="IPR035959">
    <property type="entry name" value="RutC-like_sf"/>
</dbReference>
<dbReference type="CDD" id="cd00448">
    <property type="entry name" value="YjgF_YER057c_UK114_family"/>
    <property type="match status" value="1"/>
</dbReference>
<dbReference type="NCBIfam" id="TIGR00004">
    <property type="entry name" value="Rid family detoxifying hydrolase"/>
    <property type="match status" value="1"/>
</dbReference>
<dbReference type="GO" id="GO:0005739">
    <property type="term" value="C:mitochondrion"/>
    <property type="evidence" value="ECO:0007669"/>
    <property type="project" value="TreeGrafter"/>
</dbReference>
<dbReference type="Pfam" id="PF01042">
    <property type="entry name" value="Ribonuc_L-PSP"/>
    <property type="match status" value="1"/>
</dbReference>
<dbReference type="Proteomes" id="UP000277212">
    <property type="component" value="Unassembled WGS sequence"/>
</dbReference>
<accession>A0A3M2RHW9</accession>
<evidence type="ECO:0008006" key="4">
    <source>
        <dbReference type="Google" id="ProtNLM"/>
    </source>
</evidence>
<dbReference type="PANTHER" id="PTHR11803">
    <property type="entry name" value="2-IMINOBUTANOATE/2-IMINOPROPANOATE DEAMINASE RIDA"/>
    <property type="match status" value="1"/>
</dbReference>
<evidence type="ECO:0000313" key="2">
    <source>
        <dbReference type="EMBL" id="RMJ04739.1"/>
    </source>
</evidence>
<organism evidence="2 3">
    <name type="scientific">Fusarium kuroshium</name>
    <dbReference type="NCBI Taxonomy" id="2010991"/>
    <lineage>
        <taxon>Eukaryota</taxon>
        <taxon>Fungi</taxon>
        <taxon>Dikarya</taxon>
        <taxon>Ascomycota</taxon>
        <taxon>Pezizomycotina</taxon>
        <taxon>Sordariomycetes</taxon>
        <taxon>Hypocreomycetidae</taxon>
        <taxon>Hypocreales</taxon>
        <taxon>Nectriaceae</taxon>
        <taxon>Fusarium</taxon>
        <taxon>Fusarium solani species complex</taxon>
    </lineage>
</organism>
<dbReference type="FunFam" id="3.30.1330.40:FF:000001">
    <property type="entry name" value="L-PSP family endoribonuclease"/>
    <property type="match status" value="1"/>
</dbReference>
<dbReference type="PANTHER" id="PTHR11803:SF42">
    <property type="entry name" value="MMF1"/>
    <property type="match status" value="1"/>
</dbReference>
<dbReference type="InterPro" id="IPR006175">
    <property type="entry name" value="YjgF/YER057c/UK114"/>
</dbReference>
<comment type="caution">
    <text evidence="2">The sequence shown here is derived from an EMBL/GenBank/DDBJ whole genome shotgun (WGS) entry which is preliminary data.</text>
</comment>
<comment type="similarity">
    <text evidence="1">Belongs to the RutC family.</text>
</comment>
<evidence type="ECO:0000256" key="1">
    <source>
        <dbReference type="ARBA" id="ARBA00010552"/>
    </source>
</evidence>
<keyword evidence="3" id="KW-1185">Reference proteome</keyword>
<dbReference type="AlphaFoldDB" id="A0A3M2RHW9"/>
<reference evidence="2 3" key="1">
    <citation type="submission" date="2017-06" db="EMBL/GenBank/DDBJ databases">
        <title>Comparative genomic analysis of Ambrosia Fusariam Clade fungi.</title>
        <authorList>
            <person name="Stajich J.E."/>
            <person name="Carrillo J."/>
            <person name="Kijimoto T."/>
            <person name="Eskalen A."/>
            <person name="O'Donnell K."/>
            <person name="Kasson M."/>
        </authorList>
    </citation>
    <scope>NUCLEOTIDE SEQUENCE [LARGE SCALE GENOMIC DNA]</scope>
    <source>
        <strain evidence="2">UCR3666</strain>
    </source>
</reference>
<dbReference type="SUPFAM" id="SSF55298">
    <property type="entry name" value="YjgF-like"/>
    <property type="match status" value="1"/>
</dbReference>
<dbReference type="STRING" id="2010991.A0A3M2RHW9"/>
<sequence>MAAPVLSKDAPAPSPLMSQAVVYNGMVYCSGSLGIDPVTGKFATGSVADRTAQALKNLDAVLKAAGSGLHKTVKVNIFLSNIDYYSSVNDAYAKFFTQEVKPCRTCVVVAELPLGAEVEIEATGFI</sequence>
<dbReference type="EMBL" id="NKUJ01000472">
    <property type="protein sequence ID" value="RMJ04739.1"/>
    <property type="molecule type" value="Genomic_DNA"/>
</dbReference>
<dbReference type="GO" id="GO:0019239">
    <property type="term" value="F:deaminase activity"/>
    <property type="evidence" value="ECO:0007669"/>
    <property type="project" value="TreeGrafter"/>
</dbReference>
<dbReference type="OrthoDB" id="309640at2759"/>
<dbReference type="Gene3D" id="3.30.1330.40">
    <property type="entry name" value="RutC-like"/>
    <property type="match status" value="1"/>
</dbReference>
<gene>
    <name evidence="2" type="ORF">CDV36_014583</name>
</gene>
<evidence type="ECO:0000313" key="3">
    <source>
        <dbReference type="Proteomes" id="UP000277212"/>
    </source>
</evidence>
<proteinExistence type="inferred from homology"/>
<dbReference type="GO" id="GO:0005829">
    <property type="term" value="C:cytosol"/>
    <property type="evidence" value="ECO:0007669"/>
    <property type="project" value="TreeGrafter"/>
</dbReference>
<name>A0A3M2RHW9_9HYPO</name>
<dbReference type="InterPro" id="IPR006056">
    <property type="entry name" value="RidA"/>
</dbReference>